<dbReference type="Gene3D" id="1.10.150.60">
    <property type="entry name" value="ARID DNA-binding domain"/>
    <property type="match status" value="1"/>
</dbReference>
<feature type="compositionally biased region" description="Polar residues" evidence="10">
    <location>
        <begin position="679"/>
        <end position="701"/>
    </location>
</feature>
<dbReference type="InterPro" id="IPR012603">
    <property type="entry name" value="ARID4A/B_PWWP"/>
</dbReference>
<evidence type="ECO:0000256" key="8">
    <source>
        <dbReference type="ARBA" id="ARBA00023242"/>
    </source>
</evidence>
<evidence type="ECO:0000256" key="1">
    <source>
        <dbReference type="ARBA" id="ARBA00022499"/>
    </source>
</evidence>
<feature type="compositionally biased region" description="Basic and acidic residues" evidence="10">
    <location>
        <begin position="857"/>
        <end position="872"/>
    </location>
</feature>
<feature type="compositionally biased region" description="Basic and acidic residues" evidence="10">
    <location>
        <begin position="879"/>
        <end position="889"/>
    </location>
</feature>
<dbReference type="Proteomes" id="UP001458880">
    <property type="component" value="Unassembled WGS sequence"/>
</dbReference>
<feature type="region of interest" description="Disordered" evidence="10">
    <location>
        <begin position="394"/>
        <end position="617"/>
    </location>
</feature>
<feature type="compositionally biased region" description="Basic and acidic residues" evidence="10">
    <location>
        <begin position="584"/>
        <end position="604"/>
    </location>
</feature>
<dbReference type="GO" id="GO:0006357">
    <property type="term" value="P:regulation of transcription by RNA polymerase II"/>
    <property type="evidence" value="ECO:0007669"/>
    <property type="project" value="TreeGrafter"/>
</dbReference>
<keyword evidence="6" id="KW-0238">DNA-binding</keyword>
<feature type="compositionally biased region" description="Acidic residues" evidence="10">
    <location>
        <begin position="154"/>
        <end position="164"/>
    </location>
</feature>
<evidence type="ECO:0000313" key="13">
    <source>
        <dbReference type="Proteomes" id="UP001458880"/>
    </source>
</evidence>
<dbReference type="Gene3D" id="2.30.30.140">
    <property type="match status" value="3"/>
</dbReference>
<dbReference type="SMART" id="SM01014">
    <property type="entry name" value="ARID"/>
    <property type="match status" value="1"/>
</dbReference>
<sequence>MQGDDPPSLPVGTAVSAKYKGAFCEAKVSNVVRIVKCKVTYKMGLGTATVGDEQIKGNLRVGQSVQAKHPDKKEFFDATIVKIQDCSQYTVVFDDGDITTLRRTALCLKSGRHFNESETLDQLPLTHPEHFGNPVMGGRGARGRRSRQLKEDSSEGEAEEENEPDLEMYSADIGRVVSVESSEKKRNKDNWFPGLIVMPSAQPTVKINVKDEFLVRSFKDGRYYTVPKKEVSEFTREMGARVESNVLAEAVEKALKYLDEDELPIHWEKSSLFNTQHQYTDSEENFTDSSDDEPREEKDHFVAQLYKFMDDSGTPLNKSPMIGSKDVDLYRLFRIVHKLGGYNRVTNQNKWRTVTLRLKFSNSQNIFNQVKTVYKKCLFSYEAFYRTLGCTMSDHTRSAKKNRGRSLIRDKDRITPVQSPRPEKDEVPPEQSDKKEEEEKVKVKKTEPKKIDEKIDEKKRHLGNSDTNSEETVEQVEAVASTSKDNGGRPKRIDAIKGNKDKKAKGNKDKKAKVQVIEKPKPVEKIEDIKKEEKDKEDEKVQQTRSKGLPPKPKEIVPSPDRKIKETPVKEAVTKSAVSKIIKKTVEDDKKRGRKRINTEDKSNSDSTPEPTTTTIPVNIGDKLKVYYGPTHESKAVTYEAKVIEIDSEAHGPIYMWITPQRIAENLSAATKAKRLKQGSATSKVTAGPSTAIPTPGTSKLPSKRGRGISITGKSAVTEPPRSTTPSSITSSSSRTKSPATPATTRTRLTRQGESNRRTRRISVQTDVSVQSDSDSEGSESESEQSRTRSGNKSEDNESKPVRKRLTKTKGEKRKDDDDTEKEEEIEKPKKAPRKLKKSLEPKPTDESDDDNISLPKGRDFDLNQIRSELKGITKLKLHSTESSEKDTISSDDSINLPDMKQVPEDIEEKKEKITESTSSSEDIYEFKEPEPFEFESHKMVDDKNKKRFVPRILDNVDKSPKKKSPKSTIKKEFKSLSSMKKDEEDEDDKEIKKDEEDEDDKEIKVDEIEDPFDKLVESPSFHIGKSTSEKSDDYKKVSKIINLDSPLVLFKELPLTMEDETDERLDISDNEDSPNEPLFTHKEHLFTSAPFSKSSPNSNIDSDCVGFTTPKSDDRKPTTSDDEDLLESTMKNVLSFDNDSNDALLMNQPSPKQDDILSKTITLNRVESEDESKTSETFIESKETQEKIASLSRQIAPVFQESDSTILKDLYSTQFSTKVDNLKDINVKTGTKIADSILQKFSMIKNKEPISPLKQDPVIEKVDVVQTLHDIHSEVKVEDTEEQEVSDLLQKENDGKVKTPEQKLKTPSPKEKMIETKVKSSEKVKDVDLKKRNSRKVVSKEFIEESDTDTSDSDERLIMDEDSQTSMSLDMKPDIKESDSNTSFIKNEPIEIEPERNFKFDAVPQNEDATMKEDTKMDVEGVKEEEPDSHSLLWCEETIPGSPAPATSEHEIKSKKNELEMPFASVPCSSTNSKNLLSEIKSTAKERIIPPPLAINMDSQENRDASSAVLDNTPPTTPESTLSNLSPRGENGDLSPNTVDNDSCKSTEAETDYPNLRRGSSNKVSPYSEEDTLMNSESGSASKKGRDDALPSPCKKRRRSCKADDVPAKRGRKPTNRSRHNSDSDDTSEHSVQGNTSISLITNVETRLTRSPRPSKYNFFVEFDPSLDSSQRIAVLQQKLTELRKTYANVKAELATIERRRKKIRRREREAKANKQEMTCT</sequence>
<dbReference type="InterPro" id="IPR001606">
    <property type="entry name" value="ARID_dom"/>
</dbReference>
<accession>A0AAW1JJ20</accession>
<evidence type="ECO:0000256" key="5">
    <source>
        <dbReference type="ARBA" id="ARBA00023015"/>
    </source>
</evidence>
<feature type="region of interest" description="Disordered" evidence="10">
    <location>
        <begin position="124"/>
        <end position="164"/>
    </location>
</feature>
<protein>
    <submittedName>
        <fullName evidence="12">RBB1NT (NUC162) domain</fullName>
    </submittedName>
</protein>
<dbReference type="SUPFAM" id="SSF63748">
    <property type="entry name" value="Tudor/PWWP/MBT"/>
    <property type="match status" value="1"/>
</dbReference>
<evidence type="ECO:0000256" key="3">
    <source>
        <dbReference type="ARBA" id="ARBA00022843"/>
    </source>
</evidence>
<evidence type="ECO:0000313" key="12">
    <source>
        <dbReference type="EMBL" id="KAK9704030.1"/>
    </source>
</evidence>
<feature type="compositionally biased region" description="Basic and acidic residues" evidence="10">
    <location>
        <begin position="784"/>
        <end position="801"/>
    </location>
</feature>
<dbReference type="GO" id="GO:0005634">
    <property type="term" value="C:nucleus"/>
    <property type="evidence" value="ECO:0007669"/>
    <property type="project" value="TreeGrafter"/>
</dbReference>
<dbReference type="PANTHER" id="PTHR13964:SF27">
    <property type="entry name" value="HAT-TRICK, ISOFORM D"/>
    <property type="match status" value="1"/>
</dbReference>
<feature type="compositionally biased region" description="Polar residues" evidence="10">
    <location>
        <begin position="1510"/>
        <end position="1527"/>
    </location>
</feature>
<feature type="compositionally biased region" description="Basic and acidic residues" evidence="10">
    <location>
        <begin position="1290"/>
        <end position="1332"/>
    </location>
</feature>
<dbReference type="PANTHER" id="PTHR13964">
    <property type="entry name" value="RBP-RELATED"/>
    <property type="match status" value="1"/>
</dbReference>
<dbReference type="CDD" id="cd16100">
    <property type="entry name" value="ARID"/>
    <property type="match status" value="1"/>
</dbReference>
<evidence type="ECO:0000256" key="2">
    <source>
        <dbReference type="ARBA" id="ARBA00022553"/>
    </source>
</evidence>
<dbReference type="CDD" id="cd20389">
    <property type="entry name" value="Tudor_ARID4_rpt1"/>
    <property type="match status" value="1"/>
</dbReference>
<feature type="region of interest" description="Disordered" evidence="10">
    <location>
        <begin position="675"/>
        <end position="931"/>
    </location>
</feature>
<feature type="domain" description="ARID" evidence="11">
    <location>
        <begin position="295"/>
        <end position="386"/>
    </location>
</feature>
<dbReference type="PROSITE" id="PS51011">
    <property type="entry name" value="ARID"/>
    <property type="match status" value="1"/>
</dbReference>
<dbReference type="GO" id="GO:0006325">
    <property type="term" value="P:chromatin organization"/>
    <property type="evidence" value="ECO:0007669"/>
    <property type="project" value="UniProtKB-KW"/>
</dbReference>
<keyword evidence="4" id="KW-0156">Chromatin regulator</keyword>
<evidence type="ECO:0000256" key="9">
    <source>
        <dbReference type="SAM" id="Coils"/>
    </source>
</evidence>
<dbReference type="EMBL" id="JASPKY010000359">
    <property type="protein sequence ID" value="KAK9704030.1"/>
    <property type="molecule type" value="Genomic_DNA"/>
</dbReference>
<evidence type="ECO:0000256" key="7">
    <source>
        <dbReference type="ARBA" id="ARBA00023163"/>
    </source>
</evidence>
<dbReference type="CDD" id="cd20390">
    <property type="entry name" value="Tudor_ARID4_rpt2"/>
    <property type="match status" value="1"/>
</dbReference>
<feature type="compositionally biased region" description="Basic and acidic residues" evidence="10">
    <location>
        <begin position="552"/>
        <end position="573"/>
    </location>
</feature>
<keyword evidence="3" id="KW-0832">Ubl conjugation</keyword>
<evidence type="ECO:0000256" key="4">
    <source>
        <dbReference type="ARBA" id="ARBA00022853"/>
    </source>
</evidence>
<keyword evidence="2" id="KW-0597">Phosphoprotein</keyword>
<feature type="compositionally biased region" description="Basic and acidic residues" evidence="10">
    <location>
        <begin position="421"/>
        <end position="459"/>
    </location>
</feature>
<keyword evidence="8" id="KW-0539">Nucleus</keyword>
<dbReference type="SMART" id="SM00501">
    <property type="entry name" value="BRIGHT"/>
    <property type="match status" value="1"/>
</dbReference>
<evidence type="ECO:0000256" key="6">
    <source>
        <dbReference type="ARBA" id="ARBA00023125"/>
    </source>
</evidence>
<gene>
    <name evidence="12" type="ORF">QE152_g28543</name>
</gene>
<feature type="region of interest" description="Disordered" evidence="10">
    <location>
        <begin position="950"/>
        <end position="1010"/>
    </location>
</feature>
<feature type="compositionally biased region" description="Low complexity" evidence="10">
    <location>
        <begin position="763"/>
        <end position="773"/>
    </location>
</feature>
<organism evidence="12 13">
    <name type="scientific">Popillia japonica</name>
    <name type="common">Japanese beetle</name>
    <dbReference type="NCBI Taxonomy" id="7064"/>
    <lineage>
        <taxon>Eukaryota</taxon>
        <taxon>Metazoa</taxon>
        <taxon>Ecdysozoa</taxon>
        <taxon>Arthropoda</taxon>
        <taxon>Hexapoda</taxon>
        <taxon>Insecta</taxon>
        <taxon>Pterygota</taxon>
        <taxon>Neoptera</taxon>
        <taxon>Endopterygota</taxon>
        <taxon>Coleoptera</taxon>
        <taxon>Polyphaga</taxon>
        <taxon>Scarabaeiformia</taxon>
        <taxon>Scarabaeidae</taxon>
        <taxon>Rutelinae</taxon>
        <taxon>Popillia</taxon>
    </lineage>
</organism>
<keyword evidence="13" id="KW-1185">Reference proteome</keyword>
<keyword evidence="9" id="KW-0175">Coiled coil</keyword>
<dbReference type="InterPro" id="IPR002999">
    <property type="entry name" value="Tudor"/>
</dbReference>
<feature type="compositionally biased region" description="Basic and acidic residues" evidence="10">
    <location>
        <begin position="486"/>
        <end position="509"/>
    </location>
</feature>
<dbReference type="GO" id="GO:0000976">
    <property type="term" value="F:transcription cis-regulatory region binding"/>
    <property type="evidence" value="ECO:0007669"/>
    <property type="project" value="TreeGrafter"/>
</dbReference>
<feature type="compositionally biased region" description="Basic and acidic residues" evidence="10">
    <location>
        <begin position="970"/>
        <end position="983"/>
    </location>
</feature>
<dbReference type="SUPFAM" id="SSF46774">
    <property type="entry name" value="ARID-like"/>
    <property type="match status" value="1"/>
</dbReference>
<feature type="compositionally biased region" description="Basic and acidic residues" evidence="10">
    <location>
        <begin position="902"/>
        <end position="915"/>
    </location>
</feature>
<feature type="compositionally biased region" description="Basic and acidic residues" evidence="10">
    <location>
        <begin position="1410"/>
        <end position="1425"/>
    </location>
</feature>
<dbReference type="InterPro" id="IPR036431">
    <property type="entry name" value="ARID_dom_sf"/>
</dbReference>
<feature type="compositionally biased region" description="Low complexity" evidence="10">
    <location>
        <begin position="718"/>
        <end position="747"/>
    </location>
</feature>
<feature type="compositionally biased region" description="Acidic residues" evidence="10">
    <location>
        <begin position="774"/>
        <end position="783"/>
    </location>
</feature>
<name>A0AAW1JJ20_POPJA</name>
<feature type="compositionally biased region" description="Acidic residues" evidence="10">
    <location>
        <begin position="1062"/>
        <end position="1075"/>
    </location>
</feature>
<feature type="compositionally biased region" description="Polar residues" evidence="10">
    <location>
        <begin position="605"/>
        <end position="617"/>
    </location>
</feature>
<feature type="coiled-coil region" evidence="9">
    <location>
        <begin position="1674"/>
        <end position="1715"/>
    </location>
</feature>
<keyword evidence="5" id="KW-0805">Transcription regulation</keyword>
<evidence type="ECO:0000256" key="10">
    <source>
        <dbReference type="SAM" id="MobiDB-lite"/>
    </source>
</evidence>
<keyword evidence="7" id="KW-0804">Transcription</keyword>
<keyword evidence="1" id="KW-1017">Isopeptide bond</keyword>
<feature type="region of interest" description="Disordered" evidence="10">
    <location>
        <begin position="1062"/>
        <end position="1126"/>
    </location>
</feature>
<dbReference type="Pfam" id="PF01388">
    <property type="entry name" value="ARID"/>
    <property type="match status" value="1"/>
</dbReference>
<dbReference type="InterPro" id="IPR051232">
    <property type="entry name" value="ARID/SWI1_ChromRemod"/>
</dbReference>
<comment type="caution">
    <text evidence="12">The sequence shown here is derived from an EMBL/GenBank/DDBJ whole genome shotgun (WGS) entry which is preliminary data.</text>
</comment>
<reference evidence="12 13" key="1">
    <citation type="journal article" date="2024" name="BMC Genomics">
        <title>De novo assembly and annotation of Popillia japonica's genome with initial clues to its potential as an invasive pest.</title>
        <authorList>
            <person name="Cucini C."/>
            <person name="Boschi S."/>
            <person name="Funari R."/>
            <person name="Cardaioli E."/>
            <person name="Iannotti N."/>
            <person name="Marturano G."/>
            <person name="Paoli F."/>
            <person name="Bruttini M."/>
            <person name="Carapelli A."/>
            <person name="Frati F."/>
            <person name="Nardi F."/>
        </authorList>
    </citation>
    <scope>NUCLEOTIDE SEQUENCE [LARGE SCALE GENOMIC DNA]</scope>
    <source>
        <strain evidence="12">DMR45628</strain>
    </source>
</reference>
<dbReference type="Pfam" id="PF08169">
    <property type="entry name" value="RBB1NT"/>
    <property type="match status" value="1"/>
</dbReference>
<feature type="region of interest" description="Disordered" evidence="10">
    <location>
        <begin position="1484"/>
        <end position="1639"/>
    </location>
</feature>
<dbReference type="SMART" id="SM00333">
    <property type="entry name" value="TUDOR"/>
    <property type="match status" value="1"/>
</dbReference>
<feature type="compositionally biased region" description="Polar residues" evidence="10">
    <location>
        <begin position="1090"/>
        <end position="1102"/>
    </location>
</feature>
<feature type="compositionally biased region" description="Basic residues" evidence="10">
    <location>
        <begin position="1610"/>
        <end position="1620"/>
    </location>
</feature>
<evidence type="ECO:0000259" key="11">
    <source>
        <dbReference type="PROSITE" id="PS51011"/>
    </source>
</evidence>
<proteinExistence type="predicted"/>
<feature type="compositionally biased region" description="Basic and acidic residues" evidence="10">
    <location>
        <begin position="1621"/>
        <end position="1630"/>
    </location>
</feature>
<feature type="region of interest" description="Disordered" evidence="10">
    <location>
        <begin position="1277"/>
        <end position="1456"/>
    </location>
</feature>
<feature type="compositionally biased region" description="Basic and acidic residues" evidence="10">
    <location>
        <begin position="516"/>
        <end position="542"/>
    </location>
</feature>